<reference evidence="2 3" key="1">
    <citation type="submission" date="2019-06" db="EMBL/GenBank/DDBJ databases">
        <title>Sequencing the genomes of 1000 actinobacteria strains.</title>
        <authorList>
            <person name="Klenk H.-P."/>
        </authorList>
    </citation>
    <scope>NUCLEOTIDE SEQUENCE [LARGE SCALE GENOMIC DNA]</scope>
    <source>
        <strain evidence="2 3">DSM 45015</strain>
    </source>
</reference>
<dbReference type="AlphaFoldDB" id="A0A543NKT1"/>
<keyword evidence="1" id="KW-0472">Membrane</keyword>
<comment type="caution">
    <text evidence="2">The sequence shown here is derived from an EMBL/GenBank/DDBJ whole genome shotgun (WGS) entry which is preliminary data.</text>
</comment>
<dbReference type="InterPro" id="IPR025597">
    <property type="entry name" value="DUF4345"/>
</dbReference>
<dbReference type="RefSeq" id="WP_141923958.1">
    <property type="nucleotide sequence ID" value="NZ_VFQC01000001.1"/>
</dbReference>
<evidence type="ECO:0000313" key="3">
    <source>
        <dbReference type="Proteomes" id="UP000317422"/>
    </source>
</evidence>
<gene>
    <name evidence="2" type="ORF">FHX37_2435</name>
</gene>
<accession>A0A543NKT1</accession>
<keyword evidence="1" id="KW-1133">Transmembrane helix</keyword>
<keyword evidence="3" id="KW-1185">Reference proteome</keyword>
<keyword evidence="1" id="KW-0812">Transmembrane</keyword>
<organism evidence="2 3">
    <name type="scientific">Haloactinospora alba</name>
    <dbReference type="NCBI Taxonomy" id="405555"/>
    <lineage>
        <taxon>Bacteria</taxon>
        <taxon>Bacillati</taxon>
        <taxon>Actinomycetota</taxon>
        <taxon>Actinomycetes</taxon>
        <taxon>Streptosporangiales</taxon>
        <taxon>Nocardiopsidaceae</taxon>
        <taxon>Haloactinospora</taxon>
    </lineage>
</organism>
<protein>
    <submittedName>
        <fullName evidence="2">Uncharacterized protein DUF4345</fullName>
    </submittedName>
</protein>
<feature type="transmembrane region" description="Helical" evidence="1">
    <location>
        <begin position="99"/>
        <end position="118"/>
    </location>
</feature>
<evidence type="ECO:0000256" key="1">
    <source>
        <dbReference type="SAM" id="Phobius"/>
    </source>
</evidence>
<dbReference type="OrthoDB" id="3693039at2"/>
<dbReference type="Pfam" id="PF14248">
    <property type="entry name" value="DUF4345"/>
    <property type="match status" value="1"/>
</dbReference>
<evidence type="ECO:0000313" key="2">
    <source>
        <dbReference type="EMBL" id="TQN32475.1"/>
    </source>
</evidence>
<feature type="transmembrane region" description="Helical" evidence="1">
    <location>
        <begin position="75"/>
        <end position="93"/>
    </location>
</feature>
<dbReference type="EMBL" id="VFQC01000001">
    <property type="protein sequence ID" value="TQN32475.1"/>
    <property type="molecule type" value="Genomic_DNA"/>
</dbReference>
<proteinExistence type="predicted"/>
<name>A0A543NKT1_9ACTN</name>
<dbReference type="Proteomes" id="UP000317422">
    <property type="component" value="Unassembled WGS sequence"/>
</dbReference>
<feature type="transmembrane region" description="Helical" evidence="1">
    <location>
        <begin position="43"/>
        <end position="63"/>
    </location>
</feature>
<sequence length="135" mass="14079">MRRCLQVAVAVLALALAVIGLGEVALGAALFPGAGEAAASSDSAFRSSGLFWILAGVLALCAIPRIESVTLPFRLLVGAIFADGVVRLLSVLVDGWPHPVLIAALVLELVGMPLLFLAQARLVRAMNRTVRIPIT</sequence>